<comment type="caution">
    <text evidence="1">The sequence shown here is derived from an EMBL/GenBank/DDBJ whole genome shotgun (WGS) entry which is preliminary data.</text>
</comment>
<name>A0A7J7MQN5_9MAGN</name>
<proteinExistence type="predicted"/>
<dbReference type="EMBL" id="JACGCM010001281">
    <property type="protein sequence ID" value="KAF6157225.1"/>
    <property type="molecule type" value="Genomic_DNA"/>
</dbReference>
<dbReference type="AlphaFoldDB" id="A0A7J7MQN5"/>
<reference evidence="1 2" key="1">
    <citation type="journal article" date="2020" name="IScience">
        <title>Genome Sequencing of the Endangered Kingdonia uniflora (Circaeasteraceae, Ranunculales) Reveals Potential Mechanisms of Evolutionary Specialization.</title>
        <authorList>
            <person name="Sun Y."/>
            <person name="Deng T."/>
            <person name="Zhang A."/>
            <person name="Moore M.J."/>
            <person name="Landis J.B."/>
            <person name="Lin N."/>
            <person name="Zhang H."/>
            <person name="Zhang X."/>
            <person name="Huang J."/>
            <person name="Zhang X."/>
            <person name="Sun H."/>
            <person name="Wang H."/>
        </authorList>
    </citation>
    <scope>NUCLEOTIDE SEQUENCE [LARGE SCALE GENOMIC DNA]</scope>
    <source>
        <strain evidence="1">TB1705</strain>
        <tissue evidence="1">Leaf</tissue>
    </source>
</reference>
<keyword evidence="2" id="KW-1185">Reference proteome</keyword>
<accession>A0A7J7MQN5</accession>
<gene>
    <name evidence="1" type="ORF">GIB67_041686</name>
</gene>
<evidence type="ECO:0000313" key="2">
    <source>
        <dbReference type="Proteomes" id="UP000541444"/>
    </source>
</evidence>
<evidence type="ECO:0000313" key="1">
    <source>
        <dbReference type="EMBL" id="KAF6157225.1"/>
    </source>
</evidence>
<organism evidence="1 2">
    <name type="scientific">Kingdonia uniflora</name>
    <dbReference type="NCBI Taxonomy" id="39325"/>
    <lineage>
        <taxon>Eukaryota</taxon>
        <taxon>Viridiplantae</taxon>
        <taxon>Streptophyta</taxon>
        <taxon>Embryophyta</taxon>
        <taxon>Tracheophyta</taxon>
        <taxon>Spermatophyta</taxon>
        <taxon>Magnoliopsida</taxon>
        <taxon>Ranunculales</taxon>
        <taxon>Circaeasteraceae</taxon>
        <taxon>Kingdonia</taxon>
    </lineage>
</organism>
<dbReference type="Proteomes" id="UP000541444">
    <property type="component" value="Unassembled WGS sequence"/>
</dbReference>
<protein>
    <submittedName>
        <fullName evidence="1">Uncharacterized protein</fullName>
    </submittedName>
</protein>
<sequence length="70" mass="8117">MSSRGKSLAILWMLQHPCRSRHCRKSYQQQVNTSQDRFSNYPISREVIFSAGCCLLDPSSQLYPELILQL</sequence>